<evidence type="ECO:0000313" key="2">
    <source>
        <dbReference type="Proteomes" id="UP000319836"/>
    </source>
</evidence>
<gene>
    <name evidence="1" type="ORF">E6K80_11570</name>
</gene>
<sequence length="385" mass="41767">MPVRDDLPPILRGEMYAELTPEARTVLEALAAEAAVNDQTAMVRDECAARLKQGGQSPAVDYLLAAACALRGERERALQTLLALGERLQQAERWEPLAAVAERALELEETAAGAHLLVRAHEGLQKEPERVDALWRAWRVLPEDLELGLLLAVRLGDSGQPSERRALLAELAPRFAAEGRYAGLEEAALEFVEHLDLEALRRVVEVVPQVAAQGALNEAKTLLDVAFPPLASAQQAGDVEATLREIVRQAAADGPAAAEPFRAALVESIRQGSGRRLPDPAPVLANSGLDDPLSPLPAALERFDAIAALPPGRAVLHGSFGAGRVTRDDGESVIIDFTRSPGHRMPYAAARRSLTPLAEDDLRLLRFTQGPELERMRREEPEEFL</sequence>
<proteinExistence type="predicted"/>
<protein>
    <submittedName>
        <fullName evidence="1">Uncharacterized protein</fullName>
    </submittedName>
</protein>
<dbReference type="AlphaFoldDB" id="A0A538U0P1"/>
<accession>A0A538U0P1</accession>
<dbReference type="Proteomes" id="UP000319836">
    <property type="component" value="Unassembled WGS sequence"/>
</dbReference>
<feature type="non-terminal residue" evidence="1">
    <location>
        <position position="385"/>
    </location>
</feature>
<organism evidence="1 2">
    <name type="scientific">Eiseniibacteriota bacterium</name>
    <dbReference type="NCBI Taxonomy" id="2212470"/>
    <lineage>
        <taxon>Bacteria</taxon>
        <taxon>Candidatus Eiseniibacteriota</taxon>
    </lineage>
</organism>
<name>A0A538U0P1_UNCEI</name>
<evidence type="ECO:0000313" key="1">
    <source>
        <dbReference type="EMBL" id="TMQ69470.1"/>
    </source>
</evidence>
<comment type="caution">
    <text evidence="1">The sequence shown here is derived from an EMBL/GenBank/DDBJ whole genome shotgun (WGS) entry which is preliminary data.</text>
</comment>
<dbReference type="Gene3D" id="3.90.1200.10">
    <property type="match status" value="1"/>
</dbReference>
<reference evidence="1 2" key="1">
    <citation type="journal article" date="2019" name="Nat. Microbiol.">
        <title>Mediterranean grassland soil C-N compound turnover is dependent on rainfall and depth, and is mediated by genomically divergent microorganisms.</title>
        <authorList>
            <person name="Diamond S."/>
            <person name="Andeer P.F."/>
            <person name="Li Z."/>
            <person name="Crits-Christoph A."/>
            <person name="Burstein D."/>
            <person name="Anantharaman K."/>
            <person name="Lane K.R."/>
            <person name="Thomas B.C."/>
            <person name="Pan C."/>
            <person name="Northen T.R."/>
            <person name="Banfield J.F."/>
        </authorList>
    </citation>
    <scope>NUCLEOTIDE SEQUENCE [LARGE SCALE GENOMIC DNA]</scope>
    <source>
        <strain evidence="1">WS_10</strain>
    </source>
</reference>
<dbReference type="EMBL" id="VBPA01000294">
    <property type="protein sequence ID" value="TMQ69470.1"/>
    <property type="molecule type" value="Genomic_DNA"/>
</dbReference>